<dbReference type="EMBL" id="AZBU02000010">
    <property type="protein sequence ID" value="TKR62839.1"/>
    <property type="molecule type" value="Genomic_DNA"/>
</dbReference>
<feature type="transmembrane region" description="Helical" evidence="1">
    <location>
        <begin position="71"/>
        <end position="92"/>
    </location>
</feature>
<feature type="transmembrane region" description="Helical" evidence="1">
    <location>
        <begin position="175"/>
        <end position="199"/>
    </location>
</feature>
<name>A0A4U5M294_STECR</name>
<keyword evidence="1" id="KW-1133">Transmembrane helix</keyword>
<reference evidence="2 3" key="1">
    <citation type="journal article" date="2015" name="Genome Biol.">
        <title>Comparative genomics of Steinernema reveals deeply conserved gene regulatory networks.</title>
        <authorList>
            <person name="Dillman A.R."/>
            <person name="Macchietto M."/>
            <person name="Porter C.F."/>
            <person name="Rogers A."/>
            <person name="Williams B."/>
            <person name="Antoshechkin I."/>
            <person name="Lee M.M."/>
            <person name="Goodwin Z."/>
            <person name="Lu X."/>
            <person name="Lewis E.E."/>
            <person name="Goodrich-Blair H."/>
            <person name="Stock S.P."/>
            <person name="Adams B.J."/>
            <person name="Sternberg P.W."/>
            <person name="Mortazavi A."/>
        </authorList>
    </citation>
    <scope>NUCLEOTIDE SEQUENCE [LARGE SCALE GENOMIC DNA]</scope>
    <source>
        <strain evidence="2 3">ALL</strain>
    </source>
</reference>
<protein>
    <recommendedName>
        <fullName evidence="4">G-protein coupled receptors family 1 profile domain-containing protein</fullName>
    </recommendedName>
</protein>
<keyword evidence="1" id="KW-0812">Transmembrane</keyword>
<comment type="caution">
    <text evidence="2">The sequence shown here is derived from an EMBL/GenBank/DDBJ whole genome shotgun (WGS) entry which is preliminary data.</text>
</comment>
<feature type="transmembrane region" description="Helical" evidence="1">
    <location>
        <begin position="104"/>
        <end position="124"/>
    </location>
</feature>
<organism evidence="2 3">
    <name type="scientific">Steinernema carpocapsae</name>
    <name type="common">Entomopathogenic nematode</name>
    <dbReference type="NCBI Taxonomy" id="34508"/>
    <lineage>
        <taxon>Eukaryota</taxon>
        <taxon>Metazoa</taxon>
        <taxon>Ecdysozoa</taxon>
        <taxon>Nematoda</taxon>
        <taxon>Chromadorea</taxon>
        <taxon>Rhabditida</taxon>
        <taxon>Tylenchina</taxon>
        <taxon>Panagrolaimomorpha</taxon>
        <taxon>Strongyloidoidea</taxon>
        <taxon>Steinernematidae</taxon>
        <taxon>Steinernema</taxon>
    </lineage>
</organism>
<evidence type="ECO:0000256" key="1">
    <source>
        <dbReference type="SAM" id="Phobius"/>
    </source>
</evidence>
<keyword evidence="3" id="KW-1185">Reference proteome</keyword>
<feature type="transmembrane region" description="Helical" evidence="1">
    <location>
        <begin position="219"/>
        <end position="245"/>
    </location>
</feature>
<dbReference type="Proteomes" id="UP000298663">
    <property type="component" value="Unassembled WGS sequence"/>
</dbReference>
<evidence type="ECO:0008006" key="4">
    <source>
        <dbReference type="Google" id="ProtNLM"/>
    </source>
</evidence>
<feature type="transmembrane region" description="Helical" evidence="1">
    <location>
        <begin position="266"/>
        <end position="288"/>
    </location>
</feature>
<feature type="transmembrane region" description="Helical" evidence="1">
    <location>
        <begin position="6"/>
        <end position="30"/>
    </location>
</feature>
<feature type="transmembrane region" description="Helical" evidence="1">
    <location>
        <begin position="300"/>
        <end position="318"/>
    </location>
</feature>
<sequence>MEDTRIPVASVHSGAALLSLAMSFRILTIIAFNKELRKTESLQLLASIFLMEFSKILYLKAMGLQIYGTTIFLLSLVFGASSHMRILYIFITNKKYRDLQCYRIMIHMGMVQMVFSFSVLWIAIYQVCNCDPLTLGTHGYRLSTGCCRTEGFFELILALNRLVIICDIKCPDLVFVVLTFFAWAFLIAHQVIFSSWMAAYVAIPDYYVAKPDLSLPYTLLVHSTVGVIYEITLLCTFAAYIIIVLHLIYLKWKFNILKDVRKEAKILIYAFVRFAGDGILSIIIHYVTLPSHPGSTLGVGLFYVFNNIILPPFLYLGLCSNIRKEFFGYVSVAREHKVCMNALKNKIAAQK</sequence>
<evidence type="ECO:0000313" key="3">
    <source>
        <dbReference type="Proteomes" id="UP000298663"/>
    </source>
</evidence>
<gene>
    <name evidence="2" type="ORF">L596_026748</name>
</gene>
<feature type="transmembrane region" description="Helical" evidence="1">
    <location>
        <begin position="42"/>
        <end position="59"/>
    </location>
</feature>
<dbReference type="AlphaFoldDB" id="A0A4U5M294"/>
<evidence type="ECO:0000313" key="2">
    <source>
        <dbReference type="EMBL" id="TKR62839.1"/>
    </source>
</evidence>
<keyword evidence="1" id="KW-0472">Membrane</keyword>
<reference evidence="2 3" key="2">
    <citation type="journal article" date="2019" name="G3 (Bethesda)">
        <title>Hybrid Assembly of the Genome of the Entomopathogenic Nematode Steinernema carpocapsae Identifies the X-Chromosome.</title>
        <authorList>
            <person name="Serra L."/>
            <person name="Macchietto M."/>
            <person name="Macias-Munoz A."/>
            <person name="McGill C.J."/>
            <person name="Rodriguez I.M."/>
            <person name="Rodriguez B."/>
            <person name="Murad R."/>
            <person name="Mortazavi A."/>
        </authorList>
    </citation>
    <scope>NUCLEOTIDE SEQUENCE [LARGE SCALE GENOMIC DNA]</scope>
    <source>
        <strain evidence="2 3">ALL</strain>
    </source>
</reference>
<accession>A0A4U5M294</accession>
<proteinExistence type="predicted"/>